<evidence type="ECO:0008006" key="4">
    <source>
        <dbReference type="Google" id="ProtNLM"/>
    </source>
</evidence>
<comment type="caution">
    <text evidence="2">The sequence shown here is derived from an EMBL/GenBank/DDBJ whole genome shotgun (WGS) entry which is preliminary data.</text>
</comment>
<reference evidence="2 3" key="1">
    <citation type="submission" date="2019-06" db="EMBL/GenBank/DDBJ databases">
        <title>Whole genome shotgun sequence of Pseudonocardia saturnea NBRC 14499.</title>
        <authorList>
            <person name="Hosoyama A."/>
            <person name="Uohara A."/>
            <person name="Ohji S."/>
            <person name="Ichikawa N."/>
        </authorList>
    </citation>
    <scope>NUCLEOTIDE SEQUENCE [LARGE SCALE GENOMIC DNA]</scope>
    <source>
        <strain evidence="2 3">NBRC 14499</strain>
    </source>
</reference>
<feature type="transmembrane region" description="Helical" evidence="1">
    <location>
        <begin position="83"/>
        <end position="100"/>
    </location>
</feature>
<protein>
    <recommendedName>
        <fullName evidence="4">DUF998 domain-containing protein</fullName>
    </recommendedName>
</protein>
<organism evidence="2 3">
    <name type="scientific">Pseudonocardia saturnea</name>
    <dbReference type="NCBI Taxonomy" id="33909"/>
    <lineage>
        <taxon>Bacteria</taxon>
        <taxon>Bacillati</taxon>
        <taxon>Actinomycetota</taxon>
        <taxon>Actinomycetes</taxon>
        <taxon>Pseudonocardiales</taxon>
        <taxon>Pseudonocardiaceae</taxon>
        <taxon>Pseudonocardia</taxon>
    </lineage>
</organism>
<accession>A0ABQ0RX82</accession>
<feature type="transmembrane region" description="Helical" evidence="1">
    <location>
        <begin position="60"/>
        <end position="76"/>
    </location>
</feature>
<evidence type="ECO:0000313" key="3">
    <source>
        <dbReference type="Proteomes" id="UP000320693"/>
    </source>
</evidence>
<dbReference type="EMBL" id="BJNH01000019">
    <property type="protein sequence ID" value="GEC24954.1"/>
    <property type="molecule type" value="Genomic_DNA"/>
</dbReference>
<evidence type="ECO:0000256" key="1">
    <source>
        <dbReference type="SAM" id="Phobius"/>
    </source>
</evidence>
<feature type="transmembrane region" description="Helical" evidence="1">
    <location>
        <begin position="21"/>
        <end position="40"/>
    </location>
</feature>
<feature type="transmembrane region" description="Helical" evidence="1">
    <location>
        <begin position="152"/>
        <end position="173"/>
    </location>
</feature>
<keyword evidence="1" id="KW-0472">Membrane</keyword>
<keyword evidence="1" id="KW-1133">Transmembrane helix</keyword>
<dbReference type="Proteomes" id="UP000320693">
    <property type="component" value="Unassembled WGS sequence"/>
</dbReference>
<evidence type="ECO:0000313" key="2">
    <source>
        <dbReference type="EMBL" id="GEC24954.1"/>
    </source>
</evidence>
<sequence>MTSPTPRTEGAVLSYLGLRRAVGVIGIALPFVLVAGDLALGGDGLRDSISRYYFSPVRDVFVGSMCAVGVFLYCYRYDRPDRLLANVTGTAAIAVALLPTRPETGATTAEIVVGWLHLVAAAIFFVGLAVFCLDLFTRGEAGNPRKAARNRVYRICGWTIIACLALAALDAAFLPDALATRWNTLFWLEAIAIVAFGVAWFVKGDTVLRDPPSSDPAPAV</sequence>
<keyword evidence="3" id="KW-1185">Reference proteome</keyword>
<feature type="transmembrane region" description="Helical" evidence="1">
    <location>
        <begin position="112"/>
        <end position="131"/>
    </location>
</feature>
<feature type="transmembrane region" description="Helical" evidence="1">
    <location>
        <begin position="185"/>
        <end position="202"/>
    </location>
</feature>
<proteinExistence type="predicted"/>
<name>A0ABQ0RX82_9PSEU</name>
<gene>
    <name evidence="2" type="ORF">PSA01_19830</name>
</gene>
<keyword evidence="1" id="KW-0812">Transmembrane</keyword>
<dbReference type="RefSeq" id="WP_085913502.1">
    <property type="nucleotide sequence ID" value="NZ_BJNH01000019.1"/>
</dbReference>